<evidence type="ECO:0000256" key="1">
    <source>
        <dbReference type="ARBA" id="ARBA00001561"/>
    </source>
</evidence>
<dbReference type="EMBL" id="LJRM01000133">
    <property type="protein sequence ID" value="KPY84156.1"/>
    <property type="molecule type" value="Genomic_DNA"/>
</dbReference>
<evidence type="ECO:0000259" key="13">
    <source>
        <dbReference type="SMART" id="SM00644"/>
    </source>
</evidence>
<dbReference type="Gene3D" id="3.40.80.10">
    <property type="entry name" value="Peptidoglycan recognition protein-like"/>
    <property type="match status" value="1"/>
</dbReference>
<dbReference type="GO" id="GO:0046872">
    <property type="term" value="F:metal ion binding"/>
    <property type="evidence" value="ECO:0007669"/>
    <property type="project" value="UniProtKB-KW"/>
</dbReference>
<evidence type="ECO:0000256" key="3">
    <source>
        <dbReference type="ARBA" id="ARBA00004496"/>
    </source>
</evidence>
<evidence type="ECO:0000256" key="4">
    <source>
        <dbReference type="ARBA" id="ARBA00007553"/>
    </source>
</evidence>
<comment type="cofactor">
    <cofactor evidence="2">
        <name>Zn(2+)</name>
        <dbReference type="ChEBI" id="CHEBI:29105"/>
    </cofactor>
</comment>
<dbReference type="InterPro" id="IPR051206">
    <property type="entry name" value="NAMLAA_amidase_2"/>
</dbReference>
<keyword evidence="8" id="KW-0378">Hydrolase</keyword>
<evidence type="ECO:0000256" key="2">
    <source>
        <dbReference type="ARBA" id="ARBA00001947"/>
    </source>
</evidence>
<accession>A0A0Q0B791</accession>
<dbReference type="GO" id="GO:0071555">
    <property type="term" value="P:cell wall organization"/>
    <property type="evidence" value="ECO:0007669"/>
    <property type="project" value="UniProtKB-KW"/>
</dbReference>
<evidence type="ECO:0000256" key="9">
    <source>
        <dbReference type="ARBA" id="ARBA00022833"/>
    </source>
</evidence>
<organism evidence="14 15">
    <name type="scientific">Pseudomonas syringae pv. tagetis</name>
    <dbReference type="NCBI Taxonomy" id="129140"/>
    <lineage>
        <taxon>Bacteria</taxon>
        <taxon>Pseudomonadati</taxon>
        <taxon>Pseudomonadota</taxon>
        <taxon>Gammaproteobacteria</taxon>
        <taxon>Pseudomonadales</taxon>
        <taxon>Pseudomonadaceae</taxon>
        <taxon>Pseudomonas</taxon>
    </lineage>
</organism>
<comment type="similarity">
    <text evidence="4">Belongs to the N-acetylmuramoyl-L-alanine amidase 2 family.</text>
</comment>
<dbReference type="STRING" id="129140.ALO44_04228"/>
<dbReference type="FunFam" id="3.40.80.10:FF:000002">
    <property type="entry name" value="1,6-anhydro-N-acetylmuramyl-L-alanine amidase"/>
    <property type="match status" value="1"/>
</dbReference>
<comment type="caution">
    <text evidence="14">The sequence shown here is derived from an EMBL/GenBank/DDBJ whole genome shotgun (WGS) entry which is preliminary data.</text>
</comment>
<keyword evidence="9" id="KW-0862">Zinc</keyword>
<dbReference type="PATRIC" id="fig|129140.3.peg.5502"/>
<dbReference type="AlphaFoldDB" id="A0A0Q0B791"/>
<evidence type="ECO:0000256" key="8">
    <source>
        <dbReference type="ARBA" id="ARBA00022801"/>
    </source>
</evidence>
<dbReference type="SMART" id="SM00644">
    <property type="entry name" value="Ami_2"/>
    <property type="match status" value="1"/>
</dbReference>
<dbReference type="GO" id="GO:0009254">
    <property type="term" value="P:peptidoglycan turnover"/>
    <property type="evidence" value="ECO:0007669"/>
    <property type="project" value="TreeGrafter"/>
</dbReference>
<dbReference type="GO" id="GO:0009253">
    <property type="term" value="P:peptidoglycan catabolic process"/>
    <property type="evidence" value="ECO:0007669"/>
    <property type="project" value="InterPro"/>
</dbReference>
<evidence type="ECO:0000256" key="5">
    <source>
        <dbReference type="ARBA" id="ARBA00011901"/>
    </source>
</evidence>
<gene>
    <name evidence="14" type="ORF">ALO44_04228</name>
</gene>
<evidence type="ECO:0000256" key="10">
    <source>
        <dbReference type="ARBA" id="ARBA00023316"/>
    </source>
</evidence>
<dbReference type="PANTHER" id="PTHR30417">
    <property type="entry name" value="N-ACETYLMURAMOYL-L-ALANINE AMIDASE AMID"/>
    <property type="match status" value="1"/>
</dbReference>
<dbReference type="EC" id="3.5.1.28" evidence="5"/>
<dbReference type="Pfam" id="PF01510">
    <property type="entry name" value="Amidase_2"/>
    <property type="match status" value="1"/>
</dbReference>
<keyword evidence="7" id="KW-0479">Metal-binding</keyword>
<dbReference type="Proteomes" id="UP000050474">
    <property type="component" value="Unassembled WGS sequence"/>
</dbReference>
<name>A0A0Q0B791_9PSED</name>
<protein>
    <recommendedName>
        <fullName evidence="11">1,6-anhydro-N-acetylmuramyl-L-alanine amidase AmpD</fullName>
        <ecNumber evidence="5">3.5.1.28</ecNumber>
    </recommendedName>
    <alternativeName>
        <fullName evidence="12">N-acetylmuramoyl-L-alanine amidase</fullName>
    </alternativeName>
</protein>
<evidence type="ECO:0000256" key="7">
    <source>
        <dbReference type="ARBA" id="ARBA00022723"/>
    </source>
</evidence>
<evidence type="ECO:0000256" key="6">
    <source>
        <dbReference type="ARBA" id="ARBA00022490"/>
    </source>
</evidence>
<dbReference type="InterPro" id="IPR002502">
    <property type="entry name" value="Amidase_domain"/>
</dbReference>
<reference evidence="14 15" key="1">
    <citation type="submission" date="2015-09" db="EMBL/GenBank/DDBJ databases">
        <title>Genome announcement of multiple Pseudomonas syringae strains.</title>
        <authorList>
            <person name="Thakur S."/>
            <person name="Wang P.W."/>
            <person name="Gong Y."/>
            <person name="Weir B.S."/>
            <person name="Guttman D.S."/>
        </authorList>
    </citation>
    <scope>NUCLEOTIDE SEQUENCE [LARGE SCALE GENOMIC DNA]</scope>
    <source>
        <strain evidence="14 15">ICMP4091</strain>
    </source>
</reference>
<dbReference type="GO" id="GO:0008745">
    <property type="term" value="F:N-acetylmuramoyl-L-alanine amidase activity"/>
    <property type="evidence" value="ECO:0007669"/>
    <property type="project" value="UniProtKB-EC"/>
</dbReference>
<dbReference type="NCBIfam" id="NF008758">
    <property type="entry name" value="PRK11789.1"/>
    <property type="match status" value="1"/>
</dbReference>
<dbReference type="CDD" id="cd06583">
    <property type="entry name" value="PGRP"/>
    <property type="match status" value="1"/>
</dbReference>
<comment type="subcellular location">
    <subcellularLocation>
        <location evidence="3">Cytoplasm</location>
    </subcellularLocation>
</comment>
<keyword evidence="6" id="KW-0963">Cytoplasm</keyword>
<evidence type="ECO:0000313" key="14">
    <source>
        <dbReference type="EMBL" id="KPY84156.1"/>
    </source>
</evidence>
<evidence type="ECO:0000256" key="12">
    <source>
        <dbReference type="ARBA" id="ARBA00042615"/>
    </source>
</evidence>
<dbReference type="InterPro" id="IPR036505">
    <property type="entry name" value="Amidase/PGRP_sf"/>
</dbReference>
<sequence>MVNSVSPAPQICTRPHTGSCHGHNQRDLLIPDQGAFMQLDSASGWCDGVQHCPSPNFNARPDGEISLLVIHNISLPPAQFKTGKVQAFFQNQLDTTEHPYFVGIADLRVSAHFLIERDGDVIQFVSCLDRAWHAGVSSFQGREGCNDFSVGIELEGTDEQPFTDAQYDALIDLTRQLRQAFVAITPERICGHSDIAPGRKTDPGPCFDWARFRAALLD</sequence>
<evidence type="ECO:0000256" key="11">
    <source>
        <dbReference type="ARBA" id="ARBA00039257"/>
    </source>
</evidence>
<evidence type="ECO:0000313" key="15">
    <source>
        <dbReference type="Proteomes" id="UP000050474"/>
    </source>
</evidence>
<keyword evidence="10" id="KW-0961">Cell wall biogenesis/degradation</keyword>
<dbReference type="PANTHER" id="PTHR30417:SF4">
    <property type="entry name" value="1,6-ANHYDRO-N-ACETYLMURAMYL-L-ALANINE AMIDASE AMPD"/>
    <property type="match status" value="1"/>
</dbReference>
<proteinExistence type="inferred from homology"/>
<comment type="catalytic activity">
    <reaction evidence="1">
        <text>Hydrolyzes the link between N-acetylmuramoyl residues and L-amino acid residues in certain cell-wall glycopeptides.</text>
        <dbReference type="EC" id="3.5.1.28"/>
    </reaction>
</comment>
<dbReference type="SUPFAM" id="SSF55846">
    <property type="entry name" value="N-acetylmuramoyl-L-alanine amidase-like"/>
    <property type="match status" value="1"/>
</dbReference>
<dbReference type="GO" id="GO:0005737">
    <property type="term" value="C:cytoplasm"/>
    <property type="evidence" value="ECO:0007669"/>
    <property type="project" value="UniProtKB-SubCell"/>
</dbReference>
<feature type="domain" description="N-acetylmuramoyl-L-alanine amidase" evidence="13">
    <location>
        <begin position="54"/>
        <end position="204"/>
    </location>
</feature>